<dbReference type="EMBL" id="JAKLWS010000023">
    <property type="protein sequence ID" value="MCG2589959.1"/>
    <property type="molecule type" value="Genomic_DNA"/>
</dbReference>
<dbReference type="Proteomes" id="UP001165366">
    <property type="component" value="Unassembled WGS sequence"/>
</dbReference>
<sequence length="55" mass="6327">MSNQEKTKECPGCAMDVPKDADVCPICGYEFPKQPLSVKIGVWILIFLLLLWYFF</sequence>
<reference evidence="3" key="1">
    <citation type="submission" date="2022-01" db="EMBL/GenBank/DDBJ databases">
        <authorList>
            <person name="Wang Y."/>
        </authorList>
    </citation>
    <scope>NUCLEOTIDE SEQUENCE</scope>
    <source>
        <strain evidence="3">WB101</strain>
    </source>
</reference>
<keyword evidence="1" id="KW-1133">Transmembrane helix</keyword>
<comment type="caution">
    <text evidence="3">The sequence shown here is derived from an EMBL/GenBank/DDBJ whole genome shotgun (WGS) entry which is preliminary data.</text>
</comment>
<feature type="transmembrane region" description="Helical" evidence="1">
    <location>
        <begin position="36"/>
        <end position="54"/>
    </location>
</feature>
<feature type="domain" description="UPF0547" evidence="2">
    <location>
        <begin position="8"/>
        <end position="31"/>
    </location>
</feature>
<accession>A0ABS9KGI7</accession>
<protein>
    <submittedName>
        <fullName evidence="3">Zinc ribbon domain-containing protein</fullName>
    </submittedName>
</protein>
<dbReference type="Pfam" id="PF10571">
    <property type="entry name" value="UPF0547"/>
    <property type="match status" value="1"/>
</dbReference>
<reference evidence="3" key="2">
    <citation type="submission" date="2024-05" db="EMBL/GenBank/DDBJ databases">
        <title>Rhodohalobacter halophilus gen. nov., sp. nov., a moderately halophilic member of the family Balneolaceae.</title>
        <authorList>
            <person name="Xia J."/>
        </authorList>
    </citation>
    <scope>NUCLEOTIDE SEQUENCE</scope>
    <source>
        <strain evidence="3">WB101</strain>
    </source>
</reference>
<evidence type="ECO:0000313" key="4">
    <source>
        <dbReference type="Proteomes" id="UP001165366"/>
    </source>
</evidence>
<proteinExistence type="predicted"/>
<keyword evidence="1" id="KW-0812">Transmembrane</keyword>
<organism evidence="3 4">
    <name type="scientific">Rhodohalobacter sulfatireducens</name>
    <dbReference type="NCBI Taxonomy" id="2911366"/>
    <lineage>
        <taxon>Bacteria</taxon>
        <taxon>Pseudomonadati</taxon>
        <taxon>Balneolota</taxon>
        <taxon>Balneolia</taxon>
        <taxon>Balneolales</taxon>
        <taxon>Balneolaceae</taxon>
        <taxon>Rhodohalobacter</taxon>
    </lineage>
</organism>
<dbReference type="InterPro" id="IPR018886">
    <property type="entry name" value="UPF0547"/>
</dbReference>
<evidence type="ECO:0000259" key="2">
    <source>
        <dbReference type="Pfam" id="PF10571"/>
    </source>
</evidence>
<keyword evidence="1" id="KW-0472">Membrane</keyword>
<dbReference type="RefSeq" id="WP_369431585.1">
    <property type="nucleotide sequence ID" value="NZ_JAKLWS010000023.1"/>
</dbReference>
<keyword evidence="4" id="KW-1185">Reference proteome</keyword>
<evidence type="ECO:0000256" key="1">
    <source>
        <dbReference type="SAM" id="Phobius"/>
    </source>
</evidence>
<evidence type="ECO:0000313" key="3">
    <source>
        <dbReference type="EMBL" id="MCG2589959.1"/>
    </source>
</evidence>
<gene>
    <name evidence="3" type="ORF">L6773_15385</name>
</gene>
<name>A0ABS9KGI7_9BACT</name>